<evidence type="ECO:0008006" key="5">
    <source>
        <dbReference type="Google" id="ProtNLM"/>
    </source>
</evidence>
<keyword evidence="2" id="KW-0472">Membrane</keyword>
<organism evidence="3 4">
    <name type="scientific">Phytophthora nicotianae P10297</name>
    <dbReference type="NCBI Taxonomy" id="1317064"/>
    <lineage>
        <taxon>Eukaryota</taxon>
        <taxon>Sar</taxon>
        <taxon>Stramenopiles</taxon>
        <taxon>Oomycota</taxon>
        <taxon>Peronosporomycetes</taxon>
        <taxon>Peronosporales</taxon>
        <taxon>Peronosporaceae</taxon>
        <taxon>Phytophthora</taxon>
    </lineage>
</organism>
<dbReference type="AlphaFoldDB" id="W2YUK2"/>
<dbReference type="Proteomes" id="UP000018948">
    <property type="component" value="Unassembled WGS sequence"/>
</dbReference>
<reference evidence="3 4" key="1">
    <citation type="submission" date="2013-11" db="EMBL/GenBank/DDBJ databases">
        <title>The Genome Sequence of Phytophthora parasitica P10297.</title>
        <authorList>
            <consortium name="The Broad Institute Genomics Platform"/>
            <person name="Russ C."/>
            <person name="Tyler B."/>
            <person name="Panabieres F."/>
            <person name="Shan W."/>
            <person name="Tripathy S."/>
            <person name="Grunwald N."/>
            <person name="Machado M."/>
            <person name="Johnson C.S."/>
            <person name="Walker B."/>
            <person name="Young S.K."/>
            <person name="Zeng Q."/>
            <person name="Gargeya S."/>
            <person name="Fitzgerald M."/>
            <person name="Haas B."/>
            <person name="Abouelleil A."/>
            <person name="Allen A.W."/>
            <person name="Alvarado L."/>
            <person name="Arachchi H.M."/>
            <person name="Berlin A.M."/>
            <person name="Chapman S.B."/>
            <person name="Gainer-Dewar J."/>
            <person name="Goldberg J."/>
            <person name="Griggs A."/>
            <person name="Gujja S."/>
            <person name="Hansen M."/>
            <person name="Howarth C."/>
            <person name="Imamovic A."/>
            <person name="Ireland A."/>
            <person name="Larimer J."/>
            <person name="McCowan C."/>
            <person name="Murphy C."/>
            <person name="Pearson M."/>
            <person name="Poon T.W."/>
            <person name="Priest M."/>
            <person name="Roberts A."/>
            <person name="Saif S."/>
            <person name="Shea T."/>
            <person name="Sisk P."/>
            <person name="Sykes S."/>
            <person name="Wortman J."/>
            <person name="Nusbaum C."/>
            <person name="Birren B."/>
        </authorList>
    </citation>
    <scope>NUCLEOTIDE SEQUENCE [LARGE SCALE GENOMIC DNA]</scope>
    <source>
        <strain evidence="3 4">P10297</strain>
    </source>
</reference>
<evidence type="ECO:0000256" key="2">
    <source>
        <dbReference type="SAM" id="Phobius"/>
    </source>
</evidence>
<keyword evidence="2" id="KW-0812">Transmembrane</keyword>
<name>W2YUK2_PHYNI</name>
<evidence type="ECO:0000313" key="3">
    <source>
        <dbReference type="EMBL" id="ETP38416.1"/>
    </source>
</evidence>
<gene>
    <name evidence="3" type="ORF">F442_13965</name>
</gene>
<feature type="transmembrane region" description="Helical" evidence="2">
    <location>
        <begin position="67"/>
        <end position="89"/>
    </location>
</feature>
<evidence type="ECO:0000313" key="4">
    <source>
        <dbReference type="Proteomes" id="UP000018948"/>
    </source>
</evidence>
<evidence type="ECO:0000256" key="1">
    <source>
        <dbReference type="SAM" id="MobiDB-lite"/>
    </source>
</evidence>
<feature type="region of interest" description="Disordered" evidence="1">
    <location>
        <begin position="1"/>
        <end position="28"/>
    </location>
</feature>
<keyword evidence="2" id="KW-1133">Transmembrane helix</keyword>
<protein>
    <recommendedName>
        <fullName evidence="5">ABC transmembrane type-1 domain-containing protein</fullName>
    </recommendedName>
</protein>
<proteinExistence type="predicted"/>
<comment type="caution">
    <text evidence="3">The sequence shown here is derived from an EMBL/GenBank/DDBJ whole genome shotgun (WGS) entry which is preliminary data.</text>
</comment>
<sequence>MTASADKTRPSDVPYAQLVTPRSRNSTSEPGVVLVKDATSDTKYPQATLPTLSFLDLYRFAALPDRILLVLGVTMAATTVLFSLASLWCSAKLLAHLLKQTVELIATN</sequence>
<feature type="compositionally biased region" description="Basic and acidic residues" evidence="1">
    <location>
        <begin position="1"/>
        <end position="10"/>
    </location>
</feature>
<dbReference type="EMBL" id="ANIY01002917">
    <property type="protein sequence ID" value="ETP38416.1"/>
    <property type="molecule type" value="Genomic_DNA"/>
</dbReference>
<accession>W2YUK2</accession>